<name>A0ACC0WTW7_9STRA</name>
<sequence length="180" mass="21232">MKKGESITKYLVFFCLNSFYYPMALLQQYGEYFHKLCRSGTIVAVWNDYLNYYDQFNPIMLRDEILTKVDVLVNTYTYSMDDYIHIVTNVVNERDLPLTVWLPHSSGADFIILSGKLGSNWYPLRNWLSKYQQNHPDAMDIYHHSGYYVDDNQSSIYASCLRSYRTTITTTLIFQYVIAK</sequence>
<dbReference type="EMBL" id="CM047580">
    <property type="protein sequence ID" value="KAI9921318.1"/>
    <property type="molecule type" value="Genomic_DNA"/>
</dbReference>
<dbReference type="Proteomes" id="UP001163321">
    <property type="component" value="Chromosome 1"/>
</dbReference>
<protein>
    <submittedName>
        <fullName evidence="1">Uncharacterized protein</fullName>
    </submittedName>
</protein>
<proteinExistence type="predicted"/>
<accession>A0ACC0WTW7</accession>
<comment type="caution">
    <text evidence="1">The sequence shown here is derived from an EMBL/GenBank/DDBJ whole genome shotgun (WGS) entry which is preliminary data.</text>
</comment>
<evidence type="ECO:0000313" key="2">
    <source>
        <dbReference type="Proteomes" id="UP001163321"/>
    </source>
</evidence>
<reference evidence="1 2" key="1">
    <citation type="journal article" date="2022" name="bioRxiv">
        <title>The genome of the oomycete Peronosclerospora sorghi, a cosmopolitan pathogen of maize and sorghum, is inflated with dispersed pseudogenes.</title>
        <authorList>
            <person name="Fletcher K."/>
            <person name="Martin F."/>
            <person name="Isakeit T."/>
            <person name="Cavanaugh K."/>
            <person name="Magill C."/>
            <person name="Michelmore R."/>
        </authorList>
    </citation>
    <scope>NUCLEOTIDE SEQUENCE [LARGE SCALE GENOMIC DNA]</scope>
    <source>
        <strain evidence="1">P6</strain>
    </source>
</reference>
<keyword evidence="2" id="KW-1185">Reference proteome</keyword>
<organism evidence="1 2">
    <name type="scientific">Peronosclerospora sorghi</name>
    <dbReference type="NCBI Taxonomy" id="230839"/>
    <lineage>
        <taxon>Eukaryota</taxon>
        <taxon>Sar</taxon>
        <taxon>Stramenopiles</taxon>
        <taxon>Oomycota</taxon>
        <taxon>Peronosporomycetes</taxon>
        <taxon>Peronosporales</taxon>
        <taxon>Peronosporaceae</taxon>
        <taxon>Peronosclerospora</taxon>
    </lineage>
</organism>
<gene>
    <name evidence="1" type="ORF">PsorP6_002395</name>
</gene>
<evidence type="ECO:0000313" key="1">
    <source>
        <dbReference type="EMBL" id="KAI9921318.1"/>
    </source>
</evidence>